<protein>
    <submittedName>
        <fullName evidence="2">Uncharacterized protein</fullName>
    </submittedName>
</protein>
<dbReference type="EMBL" id="CAXIEN010000320">
    <property type="protein sequence ID" value="CAL1293113.1"/>
    <property type="molecule type" value="Genomic_DNA"/>
</dbReference>
<feature type="transmembrane region" description="Helical" evidence="1">
    <location>
        <begin position="12"/>
        <end position="31"/>
    </location>
</feature>
<evidence type="ECO:0000313" key="2">
    <source>
        <dbReference type="EMBL" id="CAL1293113.1"/>
    </source>
</evidence>
<comment type="caution">
    <text evidence="2">The sequence shown here is derived from an EMBL/GenBank/DDBJ whole genome shotgun (WGS) entry which is preliminary data.</text>
</comment>
<gene>
    <name evidence="2" type="ORF">LARSCL_LOCUS18021</name>
</gene>
<reference evidence="2 3" key="1">
    <citation type="submission" date="2024-04" db="EMBL/GenBank/DDBJ databases">
        <authorList>
            <person name="Rising A."/>
            <person name="Reimegard J."/>
            <person name="Sonavane S."/>
            <person name="Akerstrom W."/>
            <person name="Nylinder S."/>
            <person name="Hedman E."/>
            <person name="Kallberg Y."/>
        </authorList>
    </citation>
    <scope>NUCLEOTIDE SEQUENCE [LARGE SCALE GENOMIC DNA]</scope>
</reference>
<organism evidence="2 3">
    <name type="scientific">Larinioides sclopetarius</name>
    <dbReference type="NCBI Taxonomy" id="280406"/>
    <lineage>
        <taxon>Eukaryota</taxon>
        <taxon>Metazoa</taxon>
        <taxon>Ecdysozoa</taxon>
        <taxon>Arthropoda</taxon>
        <taxon>Chelicerata</taxon>
        <taxon>Arachnida</taxon>
        <taxon>Araneae</taxon>
        <taxon>Araneomorphae</taxon>
        <taxon>Entelegynae</taxon>
        <taxon>Araneoidea</taxon>
        <taxon>Araneidae</taxon>
        <taxon>Larinioides</taxon>
    </lineage>
</organism>
<accession>A0AAV2BA96</accession>
<sequence length="63" mass="7221">MKLGKQVSYHPFCSIRSFIVTVICCGVIPWLDFSRTKNPEDNSRAQDESSADHEYFVPLLKCL</sequence>
<keyword evidence="1" id="KW-1133">Transmembrane helix</keyword>
<keyword evidence="1" id="KW-0812">Transmembrane</keyword>
<evidence type="ECO:0000256" key="1">
    <source>
        <dbReference type="SAM" id="Phobius"/>
    </source>
</evidence>
<name>A0AAV2BA96_9ARAC</name>
<keyword evidence="1" id="KW-0472">Membrane</keyword>
<dbReference type="AlphaFoldDB" id="A0AAV2BA96"/>
<evidence type="ECO:0000313" key="3">
    <source>
        <dbReference type="Proteomes" id="UP001497382"/>
    </source>
</evidence>
<dbReference type="Proteomes" id="UP001497382">
    <property type="component" value="Unassembled WGS sequence"/>
</dbReference>
<keyword evidence="3" id="KW-1185">Reference proteome</keyword>
<feature type="non-terminal residue" evidence="2">
    <location>
        <position position="63"/>
    </location>
</feature>
<proteinExistence type="predicted"/>